<dbReference type="EMBL" id="JBHUDY010000001">
    <property type="protein sequence ID" value="MFD1610574.1"/>
    <property type="molecule type" value="Genomic_DNA"/>
</dbReference>
<name>A0ABW4HY48_9SPHN</name>
<keyword evidence="1" id="KW-0808">Transferase</keyword>
<evidence type="ECO:0000313" key="1">
    <source>
        <dbReference type="EMBL" id="MFD1610574.1"/>
    </source>
</evidence>
<protein>
    <submittedName>
        <fullName evidence="1">Class I SAM-dependent methyltransferase</fullName>
        <ecNumber evidence="1">2.1.1.-</ecNumber>
    </submittedName>
</protein>
<reference evidence="2" key="1">
    <citation type="journal article" date="2019" name="Int. J. Syst. Evol. Microbiol.">
        <title>The Global Catalogue of Microorganisms (GCM) 10K type strain sequencing project: providing services to taxonomists for standard genome sequencing and annotation.</title>
        <authorList>
            <consortium name="The Broad Institute Genomics Platform"/>
            <consortium name="The Broad Institute Genome Sequencing Center for Infectious Disease"/>
            <person name="Wu L."/>
            <person name="Ma J."/>
        </authorList>
    </citation>
    <scope>NUCLEOTIDE SEQUENCE [LARGE SCALE GENOMIC DNA]</scope>
    <source>
        <strain evidence="2">CGMCC 1.16275</strain>
    </source>
</reference>
<dbReference type="GO" id="GO:0008168">
    <property type="term" value="F:methyltransferase activity"/>
    <property type="evidence" value="ECO:0007669"/>
    <property type="project" value="UniProtKB-KW"/>
</dbReference>
<proteinExistence type="predicted"/>
<dbReference type="Gene3D" id="3.40.50.150">
    <property type="entry name" value="Vaccinia Virus protein VP39"/>
    <property type="match status" value="1"/>
</dbReference>
<evidence type="ECO:0000313" key="2">
    <source>
        <dbReference type="Proteomes" id="UP001597115"/>
    </source>
</evidence>
<gene>
    <name evidence="1" type="ORF">ACFSCW_02015</name>
</gene>
<keyword evidence="2" id="KW-1185">Reference proteome</keyword>
<dbReference type="Pfam" id="PF13578">
    <property type="entry name" value="Methyltransf_24"/>
    <property type="match status" value="1"/>
</dbReference>
<dbReference type="SUPFAM" id="SSF53335">
    <property type="entry name" value="S-adenosyl-L-methionine-dependent methyltransferases"/>
    <property type="match status" value="1"/>
</dbReference>
<sequence>MADLLIHSMAEFAPIITGVLEISGSGNIVEIGAEFGGTTPLLAAHAELLGGTLTSIDPTPKPEFLEWVAANPHVRHIAAPSLDAIDSCRDVDAWLVDGDHNWYTVFHELAAIDAVCRRDDRPLLVLLHDIAWPCARRDFYYAPERIPAEFRHPYDYDGGAIPGQCDLVANAGFRGMGQFAWATHEGGPRNGVLTGIEDFIAQSGRDLAFAEIPGVFGLGVLFDQAMPWSEALGQFVLPYHQHPLLASLERNRLANYLRVLDLQDAA</sequence>
<dbReference type="EC" id="2.1.1.-" evidence="1"/>
<keyword evidence="1" id="KW-0489">Methyltransferase</keyword>
<dbReference type="RefSeq" id="WP_380886368.1">
    <property type="nucleotide sequence ID" value="NZ_JBHUDY010000001.1"/>
</dbReference>
<comment type="caution">
    <text evidence="1">The sequence shown here is derived from an EMBL/GenBank/DDBJ whole genome shotgun (WGS) entry which is preliminary data.</text>
</comment>
<organism evidence="1 2">
    <name type="scientific">Sphingomonas tabacisoli</name>
    <dbReference type="NCBI Taxonomy" id="2249466"/>
    <lineage>
        <taxon>Bacteria</taxon>
        <taxon>Pseudomonadati</taxon>
        <taxon>Pseudomonadota</taxon>
        <taxon>Alphaproteobacteria</taxon>
        <taxon>Sphingomonadales</taxon>
        <taxon>Sphingomonadaceae</taxon>
        <taxon>Sphingomonas</taxon>
    </lineage>
</organism>
<dbReference type="GO" id="GO:0032259">
    <property type="term" value="P:methylation"/>
    <property type="evidence" value="ECO:0007669"/>
    <property type="project" value="UniProtKB-KW"/>
</dbReference>
<dbReference type="Proteomes" id="UP001597115">
    <property type="component" value="Unassembled WGS sequence"/>
</dbReference>
<accession>A0ABW4HY48</accession>
<dbReference type="InterPro" id="IPR029063">
    <property type="entry name" value="SAM-dependent_MTases_sf"/>
</dbReference>